<organism evidence="2 3">
    <name type="scientific">Algoriphagus sanaruensis</name>
    <dbReference type="NCBI Taxonomy" id="1727163"/>
    <lineage>
        <taxon>Bacteria</taxon>
        <taxon>Pseudomonadati</taxon>
        <taxon>Bacteroidota</taxon>
        <taxon>Cytophagia</taxon>
        <taxon>Cytophagales</taxon>
        <taxon>Cyclobacteriaceae</taxon>
        <taxon>Algoriphagus</taxon>
    </lineage>
</organism>
<dbReference type="Proteomes" id="UP000073816">
    <property type="component" value="Chromosome"/>
</dbReference>
<evidence type="ECO:0000313" key="2">
    <source>
        <dbReference type="EMBL" id="AMQ55666.1"/>
    </source>
</evidence>
<dbReference type="KEGG" id="alm:AO498_04560"/>
<evidence type="ECO:0000313" key="3">
    <source>
        <dbReference type="Proteomes" id="UP000073816"/>
    </source>
</evidence>
<dbReference type="STRING" id="1727163.AO498_04560"/>
<keyword evidence="3" id="KW-1185">Reference proteome</keyword>
<dbReference type="AlphaFoldDB" id="A0A142EKL1"/>
<dbReference type="Pfam" id="PF14397">
    <property type="entry name" value="ATPgrasp_ST"/>
    <property type="match status" value="1"/>
</dbReference>
<name>A0A142EKL1_9BACT</name>
<reference evidence="3" key="1">
    <citation type="submission" date="2015-09" db="EMBL/GenBank/DDBJ databases">
        <title>Complete sequence of Algoriphagus sp. M8-2.</title>
        <authorList>
            <person name="Shintani M."/>
        </authorList>
    </citation>
    <scope>NUCLEOTIDE SEQUENCE [LARGE SCALE GENOMIC DNA]</scope>
    <source>
        <strain evidence="3">M8-2</strain>
    </source>
</reference>
<dbReference type="PATRIC" id="fig|1727163.4.peg.948"/>
<proteinExistence type="predicted"/>
<evidence type="ECO:0000259" key="1">
    <source>
        <dbReference type="Pfam" id="PF14397"/>
    </source>
</evidence>
<protein>
    <recommendedName>
        <fullName evidence="1">Alpha-L-glutamate ligase-related protein ATP-grasp domain-containing protein</fullName>
    </recommendedName>
</protein>
<sequence length="358" mass="40642">MNSLKLLKRIYRKSRIRRWQKLYDQPHHIKADKALQSLLNQGKNLSPAQISKCETYAKEVLGGKEFAPWLKVYSAFQGEFKEGWIPDNYLGRIVCPAINGDFRRLSDRKTLSKRILQTEALPDLVYYIRGCWSNRFGQPISFQEVRALCFDQNPIVFLKKDFSFQGNGVIKLTPEGFDQFDFKQAGDFVIQSPIFQHPLLEEFSPGAVATIRITTVKPPGEPATNKLTGLRVGRKGMEYIYTKDCIRVPIRIEDGSFFDTATTAGWGILEKHPDTGATFSGKSIPNFLEAVALCEQTHDRLPHVQLIGWDVSINQEGKAQLIEWNSDEPGIVFSESATGPHFKNLGWENLWKISSGTR</sequence>
<dbReference type="RefSeq" id="WP_067544229.1">
    <property type="nucleotide sequence ID" value="NZ_CP012836.1"/>
</dbReference>
<dbReference type="InterPro" id="IPR039523">
    <property type="entry name" value="RimK-rel_E_lig_ATP-grasp"/>
</dbReference>
<reference evidence="2 3" key="2">
    <citation type="journal article" date="2016" name="Genome Announc.">
        <title>Complete Genome Sequence of Algoriphagus sp. Strain M8-2, Isolated from a Brackish Lake.</title>
        <authorList>
            <person name="Muraguchi Y."/>
            <person name="Kushimoto K."/>
            <person name="Ohtsubo Y."/>
            <person name="Suzuki T."/>
            <person name="Dohra H."/>
            <person name="Kimbara K."/>
            <person name="Shintani M."/>
        </authorList>
    </citation>
    <scope>NUCLEOTIDE SEQUENCE [LARGE SCALE GENOMIC DNA]</scope>
    <source>
        <strain evidence="2 3">M8-2</strain>
    </source>
</reference>
<gene>
    <name evidence="2" type="ORF">AO498_04560</name>
</gene>
<accession>A0A142EKL1</accession>
<dbReference type="OrthoDB" id="6315394at2"/>
<dbReference type="EMBL" id="CP012836">
    <property type="protein sequence ID" value="AMQ55666.1"/>
    <property type="molecule type" value="Genomic_DNA"/>
</dbReference>
<feature type="domain" description="Alpha-L-glutamate ligase-related protein ATP-grasp" evidence="1">
    <location>
        <begin position="185"/>
        <end position="340"/>
    </location>
</feature>